<reference evidence="3" key="1">
    <citation type="submission" date="2023-03" db="EMBL/GenBank/DDBJ databases">
        <title>Massive genome expansion in bonnet fungi (Mycena s.s.) driven by repeated elements and novel gene families across ecological guilds.</title>
        <authorList>
            <consortium name="Lawrence Berkeley National Laboratory"/>
            <person name="Harder C.B."/>
            <person name="Miyauchi S."/>
            <person name="Viragh M."/>
            <person name="Kuo A."/>
            <person name="Thoen E."/>
            <person name="Andreopoulos B."/>
            <person name="Lu D."/>
            <person name="Skrede I."/>
            <person name="Drula E."/>
            <person name="Henrissat B."/>
            <person name="Morin E."/>
            <person name="Kohler A."/>
            <person name="Barry K."/>
            <person name="LaButti K."/>
            <person name="Morin E."/>
            <person name="Salamov A."/>
            <person name="Lipzen A."/>
            <person name="Mereny Z."/>
            <person name="Hegedus B."/>
            <person name="Baldrian P."/>
            <person name="Stursova M."/>
            <person name="Weitz H."/>
            <person name="Taylor A."/>
            <person name="Grigoriev I.V."/>
            <person name="Nagy L.G."/>
            <person name="Martin F."/>
            <person name="Kauserud H."/>
        </authorList>
    </citation>
    <scope>NUCLEOTIDE SEQUENCE</scope>
    <source>
        <strain evidence="3">9284</strain>
    </source>
</reference>
<keyword evidence="2" id="KW-1133">Transmembrane helix</keyword>
<feature type="transmembrane region" description="Helical" evidence="2">
    <location>
        <begin position="85"/>
        <end position="107"/>
    </location>
</feature>
<protein>
    <submittedName>
        <fullName evidence="3">Uncharacterized protein</fullName>
    </submittedName>
</protein>
<sequence length="206" mass="22189">MSASIASLCDIGRSGGVRRNGDGHNDAWDTTQSGNLDIRRSNGGNFDTGVDFDDATIPSSLPPTLSSDQSTSLPTQSDTPEKSTIIAIVLGTIVPLVVLGMLLWLWLRRRRRRRRAGARNHADVETSMSSTTVSPYRVSMADVASSSGGCKTTDTHRVSPTPESAQMGSLRQENAILAARVRRLELQAEVGRDTSAYSEGPPQYLD</sequence>
<proteinExistence type="predicted"/>
<evidence type="ECO:0000313" key="3">
    <source>
        <dbReference type="EMBL" id="KAJ7629106.1"/>
    </source>
</evidence>
<dbReference type="AlphaFoldDB" id="A0AAD7FN96"/>
<evidence type="ECO:0000256" key="1">
    <source>
        <dbReference type="SAM" id="MobiDB-lite"/>
    </source>
</evidence>
<keyword evidence="2" id="KW-0472">Membrane</keyword>
<dbReference type="EMBL" id="JARKIF010000010">
    <property type="protein sequence ID" value="KAJ7629106.1"/>
    <property type="molecule type" value="Genomic_DNA"/>
</dbReference>
<comment type="caution">
    <text evidence="3">The sequence shown here is derived from an EMBL/GenBank/DDBJ whole genome shotgun (WGS) entry which is preliminary data.</text>
</comment>
<feature type="region of interest" description="Disordered" evidence="1">
    <location>
        <begin position="144"/>
        <end position="167"/>
    </location>
</feature>
<accession>A0AAD7FN96</accession>
<evidence type="ECO:0000313" key="4">
    <source>
        <dbReference type="Proteomes" id="UP001221142"/>
    </source>
</evidence>
<organism evidence="3 4">
    <name type="scientific">Roridomyces roridus</name>
    <dbReference type="NCBI Taxonomy" id="1738132"/>
    <lineage>
        <taxon>Eukaryota</taxon>
        <taxon>Fungi</taxon>
        <taxon>Dikarya</taxon>
        <taxon>Basidiomycota</taxon>
        <taxon>Agaricomycotina</taxon>
        <taxon>Agaricomycetes</taxon>
        <taxon>Agaricomycetidae</taxon>
        <taxon>Agaricales</taxon>
        <taxon>Marasmiineae</taxon>
        <taxon>Mycenaceae</taxon>
        <taxon>Roridomyces</taxon>
    </lineage>
</organism>
<name>A0AAD7FN96_9AGAR</name>
<feature type="region of interest" description="Disordered" evidence="1">
    <location>
        <begin position="19"/>
        <end position="80"/>
    </location>
</feature>
<gene>
    <name evidence="3" type="ORF">FB45DRAFT_868047</name>
</gene>
<feature type="compositionally biased region" description="Low complexity" evidence="1">
    <location>
        <begin position="58"/>
        <end position="78"/>
    </location>
</feature>
<evidence type="ECO:0000256" key="2">
    <source>
        <dbReference type="SAM" id="Phobius"/>
    </source>
</evidence>
<keyword evidence="4" id="KW-1185">Reference proteome</keyword>
<dbReference type="Proteomes" id="UP001221142">
    <property type="component" value="Unassembled WGS sequence"/>
</dbReference>
<keyword evidence="2" id="KW-0812">Transmembrane</keyword>